<dbReference type="PANTHER" id="PTHR12243:SF69">
    <property type="entry name" value="SI:CH73-59F11.3"/>
    <property type="match status" value="1"/>
</dbReference>
<dbReference type="InterPro" id="IPR039353">
    <property type="entry name" value="TF_Adf1"/>
</dbReference>
<dbReference type="Proteomes" id="UP000075920">
    <property type="component" value="Unassembled WGS sequence"/>
</dbReference>
<evidence type="ECO:0000259" key="1">
    <source>
        <dbReference type="PROSITE" id="PS51029"/>
    </source>
</evidence>
<organism evidence="2 3">
    <name type="scientific">Anopheles minimus</name>
    <dbReference type="NCBI Taxonomy" id="112268"/>
    <lineage>
        <taxon>Eukaryota</taxon>
        <taxon>Metazoa</taxon>
        <taxon>Ecdysozoa</taxon>
        <taxon>Arthropoda</taxon>
        <taxon>Hexapoda</taxon>
        <taxon>Insecta</taxon>
        <taxon>Pterygota</taxon>
        <taxon>Neoptera</taxon>
        <taxon>Endopterygota</taxon>
        <taxon>Diptera</taxon>
        <taxon>Nematocera</taxon>
        <taxon>Culicoidea</taxon>
        <taxon>Culicidae</taxon>
        <taxon>Anophelinae</taxon>
        <taxon>Anopheles</taxon>
    </lineage>
</organism>
<dbReference type="EnsemblMetazoa" id="AMIN014793-RA">
    <property type="protein sequence ID" value="AMIN014793-PA"/>
    <property type="gene ID" value="AMIN014793"/>
</dbReference>
<name>A0A182WQ65_9DIPT</name>
<dbReference type="STRING" id="112268.A0A182WQ65"/>
<dbReference type="GO" id="GO:0005667">
    <property type="term" value="C:transcription regulator complex"/>
    <property type="evidence" value="ECO:0007669"/>
    <property type="project" value="TreeGrafter"/>
</dbReference>
<dbReference type="Pfam" id="PF10545">
    <property type="entry name" value="MADF_DNA_bdg"/>
    <property type="match status" value="1"/>
</dbReference>
<sequence length="171" mass="20005">EELWKKSVPGFRNTTLLETTWQTISERLGISSKDAKYKWQNLRKSFRMYHSKVTSSTSKEGYRPTWFAYDHMLFILKNGYNTNNGPKSYYRGKKCTCGSSSSTSEQAGLVPQIKRFIEYRVSRPRDDTGFGRYFLDCLARKKPTDMAEIEIRLKQILDDYPDSNTSYKTEN</sequence>
<reference evidence="2" key="2">
    <citation type="submission" date="2020-05" db="UniProtKB">
        <authorList>
            <consortium name="EnsemblMetazoa"/>
        </authorList>
    </citation>
    <scope>IDENTIFICATION</scope>
    <source>
        <strain evidence="2">MINIMUS1</strain>
    </source>
</reference>
<dbReference type="VEuPathDB" id="VectorBase:AMIN014793"/>
<dbReference type="PROSITE" id="PS51029">
    <property type="entry name" value="MADF"/>
    <property type="match status" value="1"/>
</dbReference>
<accession>A0A182WQ65</accession>
<proteinExistence type="predicted"/>
<feature type="domain" description="MADF" evidence="1">
    <location>
        <begin position="1"/>
        <end position="80"/>
    </location>
</feature>
<keyword evidence="3" id="KW-1185">Reference proteome</keyword>
<evidence type="ECO:0000313" key="3">
    <source>
        <dbReference type="Proteomes" id="UP000075920"/>
    </source>
</evidence>
<dbReference type="PANTHER" id="PTHR12243">
    <property type="entry name" value="MADF DOMAIN TRANSCRIPTION FACTOR"/>
    <property type="match status" value="1"/>
</dbReference>
<dbReference type="GO" id="GO:0006357">
    <property type="term" value="P:regulation of transcription by RNA polymerase II"/>
    <property type="evidence" value="ECO:0007669"/>
    <property type="project" value="TreeGrafter"/>
</dbReference>
<evidence type="ECO:0000313" key="2">
    <source>
        <dbReference type="EnsemblMetazoa" id="AMIN014793-PA"/>
    </source>
</evidence>
<dbReference type="InterPro" id="IPR006578">
    <property type="entry name" value="MADF-dom"/>
</dbReference>
<protein>
    <submittedName>
        <fullName evidence="2">MADF domain-containing protein</fullName>
    </submittedName>
</protein>
<dbReference type="AlphaFoldDB" id="A0A182WQ65"/>
<dbReference type="GO" id="GO:0005634">
    <property type="term" value="C:nucleus"/>
    <property type="evidence" value="ECO:0007669"/>
    <property type="project" value="TreeGrafter"/>
</dbReference>
<reference evidence="3" key="1">
    <citation type="submission" date="2013-03" db="EMBL/GenBank/DDBJ databases">
        <title>The Genome Sequence of Anopheles minimus MINIMUS1.</title>
        <authorList>
            <consortium name="The Broad Institute Genomics Platform"/>
            <person name="Neafsey D.E."/>
            <person name="Walton C."/>
            <person name="Walker B."/>
            <person name="Young S.K."/>
            <person name="Zeng Q."/>
            <person name="Gargeya S."/>
            <person name="Fitzgerald M."/>
            <person name="Haas B."/>
            <person name="Abouelleil A."/>
            <person name="Allen A.W."/>
            <person name="Alvarado L."/>
            <person name="Arachchi H.M."/>
            <person name="Berlin A.M."/>
            <person name="Chapman S.B."/>
            <person name="Gainer-Dewar J."/>
            <person name="Goldberg J."/>
            <person name="Griggs A."/>
            <person name="Gujja S."/>
            <person name="Hansen M."/>
            <person name="Howarth C."/>
            <person name="Imamovic A."/>
            <person name="Ireland A."/>
            <person name="Larimer J."/>
            <person name="McCowan C."/>
            <person name="Murphy C."/>
            <person name="Pearson M."/>
            <person name="Poon T.W."/>
            <person name="Priest M."/>
            <person name="Roberts A."/>
            <person name="Saif S."/>
            <person name="Shea T."/>
            <person name="Sisk P."/>
            <person name="Sykes S."/>
            <person name="Wortman J."/>
            <person name="Nusbaum C."/>
            <person name="Birren B."/>
        </authorList>
    </citation>
    <scope>NUCLEOTIDE SEQUENCE [LARGE SCALE GENOMIC DNA]</scope>
    <source>
        <strain evidence="3">MINIMUS1</strain>
    </source>
</reference>